<dbReference type="PANTHER" id="PTHR33527">
    <property type="entry name" value="OS07G0274300 PROTEIN"/>
    <property type="match status" value="1"/>
</dbReference>
<feature type="non-terminal residue" evidence="1">
    <location>
        <position position="82"/>
    </location>
</feature>
<protein>
    <recommendedName>
        <fullName evidence="3">Maturase K</fullName>
    </recommendedName>
</protein>
<organism evidence="1 2">
    <name type="scientific">Eruca vesicaria subsp. sativa</name>
    <name type="common">Garden rocket</name>
    <name type="synonym">Eruca sativa</name>
    <dbReference type="NCBI Taxonomy" id="29727"/>
    <lineage>
        <taxon>Eukaryota</taxon>
        <taxon>Viridiplantae</taxon>
        <taxon>Streptophyta</taxon>
        <taxon>Embryophyta</taxon>
        <taxon>Tracheophyta</taxon>
        <taxon>Spermatophyta</taxon>
        <taxon>Magnoliopsida</taxon>
        <taxon>eudicotyledons</taxon>
        <taxon>Gunneridae</taxon>
        <taxon>Pentapetalae</taxon>
        <taxon>rosids</taxon>
        <taxon>malvids</taxon>
        <taxon>Brassicales</taxon>
        <taxon>Brassicaceae</taxon>
        <taxon>Brassiceae</taxon>
        <taxon>Eruca</taxon>
    </lineage>
</organism>
<dbReference type="EMBL" id="CAKOAT010264378">
    <property type="protein sequence ID" value="CAH8359524.1"/>
    <property type="molecule type" value="Genomic_DNA"/>
</dbReference>
<dbReference type="AlphaFoldDB" id="A0ABC8KNF1"/>
<accession>A0ABC8KNF1</accession>
<evidence type="ECO:0000313" key="2">
    <source>
        <dbReference type="Proteomes" id="UP001642260"/>
    </source>
</evidence>
<gene>
    <name evidence="1" type="ORF">ERUC_LOCUS25280</name>
</gene>
<feature type="non-terminal residue" evidence="1">
    <location>
        <position position="1"/>
    </location>
</feature>
<proteinExistence type="predicted"/>
<dbReference type="PANTHER" id="PTHR33527:SF45">
    <property type="entry name" value="RRM DOMAIN-CONTAINING PROTEIN"/>
    <property type="match status" value="1"/>
</dbReference>
<keyword evidence="2" id="KW-1185">Reference proteome</keyword>
<dbReference type="Proteomes" id="UP001642260">
    <property type="component" value="Unassembled WGS sequence"/>
</dbReference>
<sequence length="82" mass="9516">VYTDEHALFLTFSNDFPLSEMQILNYFNGYYGPYVEGVNVHTPRERSGHPCLEKLLLRIPALLMQSHGKIYFIVEGRHLSCK</sequence>
<comment type="caution">
    <text evidence="1">The sequence shown here is derived from an EMBL/GenBank/DDBJ whole genome shotgun (WGS) entry which is preliminary data.</text>
</comment>
<reference evidence="1 2" key="1">
    <citation type="submission" date="2022-03" db="EMBL/GenBank/DDBJ databases">
        <authorList>
            <person name="Macdonald S."/>
            <person name="Ahmed S."/>
            <person name="Newling K."/>
        </authorList>
    </citation>
    <scope>NUCLEOTIDE SEQUENCE [LARGE SCALE GENOMIC DNA]</scope>
</reference>
<name>A0ABC8KNF1_ERUVS</name>
<evidence type="ECO:0008006" key="3">
    <source>
        <dbReference type="Google" id="ProtNLM"/>
    </source>
</evidence>
<evidence type="ECO:0000313" key="1">
    <source>
        <dbReference type="EMBL" id="CAH8359524.1"/>
    </source>
</evidence>